<protein>
    <submittedName>
        <fullName evidence="2">Uncharacterized protein</fullName>
    </submittedName>
</protein>
<evidence type="ECO:0000256" key="1">
    <source>
        <dbReference type="SAM" id="Phobius"/>
    </source>
</evidence>
<evidence type="ECO:0000313" key="3">
    <source>
        <dbReference type="Proteomes" id="UP001321749"/>
    </source>
</evidence>
<reference evidence="2" key="2">
    <citation type="submission" date="2023-06" db="EMBL/GenBank/DDBJ databases">
        <authorList>
            <consortium name="Lawrence Berkeley National Laboratory"/>
            <person name="Mondo S.J."/>
            <person name="Hensen N."/>
            <person name="Bonometti L."/>
            <person name="Westerberg I."/>
            <person name="Brannstrom I.O."/>
            <person name="Guillou S."/>
            <person name="Cros-Aarteil S."/>
            <person name="Calhoun S."/>
            <person name="Haridas S."/>
            <person name="Kuo A."/>
            <person name="Pangilinan J."/>
            <person name="Riley R."/>
            <person name="Labutti K."/>
            <person name="Andreopoulos B."/>
            <person name="Lipzen A."/>
            <person name="Chen C."/>
            <person name="Yanf M."/>
            <person name="Daum C."/>
            <person name="Ng V."/>
            <person name="Clum A."/>
            <person name="Steindorff A."/>
            <person name="Ohm R."/>
            <person name="Martin F."/>
            <person name="Silar P."/>
            <person name="Natvig D."/>
            <person name="Lalanne C."/>
            <person name="Gautier V."/>
            <person name="Ament-Velasquez S.L."/>
            <person name="Kruys A."/>
            <person name="Hutchinson M.I."/>
            <person name="Powell A.J."/>
            <person name="Barry K."/>
            <person name="Miller A.N."/>
            <person name="Grigoriev I.V."/>
            <person name="Debuchy R."/>
            <person name="Gladieux P."/>
            <person name="Thoren M.H."/>
            <person name="Johannesson H."/>
        </authorList>
    </citation>
    <scope>NUCLEOTIDE SEQUENCE</scope>
    <source>
        <strain evidence="2">PSN324</strain>
    </source>
</reference>
<evidence type="ECO:0000313" key="2">
    <source>
        <dbReference type="EMBL" id="KAK4461372.1"/>
    </source>
</evidence>
<feature type="transmembrane region" description="Helical" evidence="1">
    <location>
        <begin position="51"/>
        <end position="73"/>
    </location>
</feature>
<keyword evidence="1" id="KW-0472">Membrane</keyword>
<dbReference type="EMBL" id="MU864992">
    <property type="protein sequence ID" value="KAK4461372.1"/>
    <property type="molecule type" value="Genomic_DNA"/>
</dbReference>
<sequence>MRSGNFKGLYRHQKIVTFRSKVFFFSLLYFGGARRKVVLRLDCEVWTSGRFLFEHCSVDFIFFFYYYLSVVGLTREPLLQERAGP</sequence>
<keyword evidence="1" id="KW-1133">Transmembrane helix</keyword>
<reference evidence="2" key="1">
    <citation type="journal article" date="2023" name="Mol. Phylogenet. Evol.">
        <title>Genome-scale phylogeny and comparative genomics of the fungal order Sordariales.</title>
        <authorList>
            <person name="Hensen N."/>
            <person name="Bonometti L."/>
            <person name="Westerberg I."/>
            <person name="Brannstrom I.O."/>
            <person name="Guillou S."/>
            <person name="Cros-Aarteil S."/>
            <person name="Calhoun S."/>
            <person name="Haridas S."/>
            <person name="Kuo A."/>
            <person name="Mondo S."/>
            <person name="Pangilinan J."/>
            <person name="Riley R."/>
            <person name="LaButti K."/>
            <person name="Andreopoulos B."/>
            <person name="Lipzen A."/>
            <person name="Chen C."/>
            <person name="Yan M."/>
            <person name="Daum C."/>
            <person name="Ng V."/>
            <person name="Clum A."/>
            <person name="Steindorff A."/>
            <person name="Ohm R.A."/>
            <person name="Martin F."/>
            <person name="Silar P."/>
            <person name="Natvig D.O."/>
            <person name="Lalanne C."/>
            <person name="Gautier V."/>
            <person name="Ament-Velasquez S.L."/>
            <person name="Kruys A."/>
            <person name="Hutchinson M.I."/>
            <person name="Powell A.J."/>
            <person name="Barry K."/>
            <person name="Miller A.N."/>
            <person name="Grigoriev I.V."/>
            <person name="Debuchy R."/>
            <person name="Gladieux P."/>
            <person name="Hiltunen Thoren M."/>
            <person name="Johannesson H."/>
        </authorList>
    </citation>
    <scope>NUCLEOTIDE SEQUENCE</scope>
    <source>
        <strain evidence="2">PSN324</strain>
    </source>
</reference>
<dbReference type="AlphaFoldDB" id="A0AAV9HKI7"/>
<keyword evidence="3" id="KW-1185">Reference proteome</keyword>
<dbReference type="Proteomes" id="UP001321749">
    <property type="component" value="Unassembled WGS sequence"/>
</dbReference>
<keyword evidence="1" id="KW-0812">Transmembrane</keyword>
<gene>
    <name evidence="2" type="ORF">QBC42DRAFT_270294</name>
</gene>
<comment type="caution">
    <text evidence="2">The sequence shown here is derived from an EMBL/GenBank/DDBJ whole genome shotgun (WGS) entry which is preliminary data.</text>
</comment>
<accession>A0AAV9HKI7</accession>
<name>A0AAV9HKI7_9PEZI</name>
<proteinExistence type="predicted"/>
<organism evidence="2 3">
    <name type="scientific">Cladorrhinum samala</name>
    <dbReference type="NCBI Taxonomy" id="585594"/>
    <lineage>
        <taxon>Eukaryota</taxon>
        <taxon>Fungi</taxon>
        <taxon>Dikarya</taxon>
        <taxon>Ascomycota</taxon>
        <taxon>Pezizomycotina</taxon>
        <taxon>Sordariomycetes</taxon>
        <taxon>Sordariomycetidae</taxon>
        <taxon>Sordariales</taxon>
        <taxon>Podosporaceae</taxon>
        <taxon>Cladorrhinum</taxon>
    </lineage>
</organism>